<dbReference type="Gene3D" id="1.25.40.20">
    <property type="entry name" value="Ankyrin repeat-containing domain"/>
    <property type="match status" value="1"/>
</dbReference>
<dbReference type="InterPro" id="IPR051632">
    <property type="entry name" value="Rho_GEF"/>
</dbReference>
<dbReference type="EMBL" id="JADDUC010000003">
    <property type="protein sequence ID" value="KAG0135605.1"/>
    <property type="molecule type" value="Genomic_DNA"/>
</dbReference>
<protein>
    <recommendedName>
        <fullName evidence="4">A-kinase anchor protein 13</fullName>
    </recommendedName>
</protein>
<dbReference type="OrthoDB" id="28045at2759"/>
<dbReference type="GO" id="GO:0005078">
    <property type="term" value="F:MAP-kinase scaffold activity"/>
    <property type="evidence" value="ECO:0007669"/>
    <property type="project" value="TreeGrafter"/>
</dbReference>
<evidence type="ECO:0000313" key="3">
    <source>
        <dbReference type="Proteomes" id="UP000618051"/>
    </source>
</evidence>
<organism evidence="1">
    <name type="scientific">Lamprotornis superbus</name>
    <dbReference type="NCBI Taxonomy" id="245042"/>
    <lineage>
        <taxon>Eukaryota</taxon>
        <taxon>Metazoa</taxon>
        <taxon>Chordata</taxon>
        <taxon>Craniata</taxon>
        <taxon>Vertebrata</taxon>
        <taxon>Euteleostomi</taxon>
        <taxon>Archelosauria</taxon>
        <taxon>Archosauria</taxon>
        <taxon>Dinosauria</taxon>
        <taxon>Saurischia</taxon>
        <taxon>Theropoda</taxon>
        <taxon>Coelurosauria</taxon>
        <taxon>Aves</taxon>
        <taxon>Neognathae</taxon>
        <taxon>Neoaves</taxon>
        <taxon>Telluraves</taxon>
        <taxon>Australaves</taxon>
        <taxon>Passeriformes</taxon>
        <taxon>Sturnidae</taxon>
        <taxon>Lamprotornis</taxon>
    </lineage>
</organism>
<dbReference type="GO" id="GO:0016020">
    <property type="term" value="C:membrane"/>
    <property type="evidence" value="ECO:0007669"/>
    <property type="project" value="TreeGrafter"/>
</dbReference>
<dbReference type="GO" id="GO:0071875">
    <property type="term" value="P:adrenergic receptor signaling pathway"/>
    <property type="evidence" value="ECO:0007669"/>
    <property type="project" value="TreeGrafter"/>
</dbReference>
<dbReference type="GO" id="GO:0035023">
    <property type="term" value="P:regulation of Rho protein signal transduction"/>
    <property type="evidence" value="ECO:0007669"/>
    <property type="project" value="TreeGrafter"/>
</dbReference>
<reference evidence="2 3" key="2">
    <citation type="journal article" date="2021" name="J. Hered.">
        <title>Feather Gene Expression Elucidates the Developmental Basis of Plumage Iridescence in African Starlings.</title>
        <authorList>
            <person name="Rubenstein D.R."/>
            <person name="Corvelo A."/>
            <person name="MacManes M.D."/>
            <person name="Maia R."/>
            <person name="Narzisi G."/>
            <person name="Rousaki A."/>
            <person name="Vandenabeele P."/>
            <person name="Shawkey M.D."/>
            <person name="Solomon J."/>
        </authorList>
    </citation>
    <scope>NUCLEOTIDE SEQUENCE [LARGE SCALE GENOMIC DNA]</scope>
    <source>
        <strain evidence="2">SS15</strain>
    </source>
</reference>
<reference evidence="1" key="1">
    <citation type="submission" date="2020-10" db="EMBL/GenBank/DDBJ databases">
        <title>Feather gene expression reveals the developmental basis of iridescence in African starlings.</title>
        <authorList>
            <person name="Rubenstein D.R."/>
        </authorList>
    </citation>
    <scope>NUCLEOTIDE SEQUENCE</scope>
    <source>
        <strain evidence="1">SS15</strain>
        <tissue evidence="1">Liver</tissue>
    </source>
</reference>
<dbReference type="InterPro" id="IPR036770">
    <property type="entry name" value="Ankyrin_rpt-contain_sf"/>
</dbReference>
<evidence type="ECO:0000313" key="1">
    <source>
        <dbReference type="EMBL" id="KAG0135605.1"/>
    </source>
</evidence>
<dbReference type="PANTHER" id="PTHR13944:SF18">
    <property type="entry name" value="A-KINASE ANCHOR PROTEIN 13"/>
    <property type="match status" value="1"/>
</dbReference>
<dbReference type="AlphaFoldDB" id="A0A835P1M2"/>
<dbReference type="GO" id="GO:0043123">
    <property type="term" value="P:positive regulation of canonical NF-kappaB signal transduction"/>
    <property type="evidence" value="ECO:0007669"/>
    <property type="project" value="TreeGrafter"/>
</dbReference>
<dbReference type="SUPFAM" id="SSF48403">
    <property type="entry name" value="Ankyrin repeat"/>
    <property type="match status" value="1"/>
</dbReference>
<dbReference type="EMBL" id="JADDUC020000013">
    <property type="protein sequence ID" value="KAI1235201.1"/>
    <property type="molecule type" value="Genomic_DNA"/>
</dbReference>
<evidence type="ECO:0008006" key="4">
    <source>
        <dbReference type="Google" id="ProtNLM"/>
    </source>
</evidence>
<sequence length="598" mass="65977">MGLLSGQTGFVGSLNDESLAGSVDELSCVTAFQPGFPARLLRPRMAGIAREVRTRHVRSERVQPGTAARERGRSSMFLIYSFAASKEENTFKNSKLLIGTELCQGRAEWESAQRPPAVKILLVEVDAEDGVLNSGYFVVGVAFVFSQNTQELAGGLQTVSEPTKADESLAEHSESILPLRGAWLAIKEWLREPAGVGSDRWQCAGHGARSETRVWVQILVKHESGFNTSLFRRVLCCLALTLFGALLSDNQVLKKCSEVMKLNPQQAPLYIKRNKLVLNHSTPPLHGLSKGDSVITVQLTEEDKVEDDVVFYLVFTGSTVQHCTSTRKINPGSLETISPGHDCCETVKVALCASREGHPVLVVAEESFQFVQDEAYDAAQFLATCAGNQQALNFTRFLDRSRPPAADVDFLDEKVALAFRHLKLPAEWNVLGADQSLTENIPRETLMHFAVRLGLLRLTWFLLQQPGGRGALSIHNNEGATPVSLALERGYQKLHQLLTEEGAREPDSWSTLSHTVHSGDYSVKHHRGLGVYLLTAETSEGTAASWERDIQHLQMHMQSHQHQVSKRLRGWKRSRSGGLQSGAWGGLLRVSILQGMFP</sequence>
<gene>
    <name evidence="2" type="ORF">IHE44_0002838</name>
    <name evidence="1" type="ORF">IHE44_005147</name>
</gene>
<keyword evidence="3" id="KW-1185">Reference proteome</keyword>
<name>A0A835P1M2_9PASS</name>
<accession>A0A835P1M2</accession>
<dbReference type="PANTHER" id="PTHR13944">
    <property type="entry name" value="AGAP007712-PA"/>
    <property type="match status" value="1"/>
</dbReference>
<proteinExistence type="predicted"/>
<evidence type="ECO:0000313" key="2">
    <source>
        <dbReference type="EMBL" id="KAI1235201.1"/>
    </source>
</evidence>
<comment type="caution">
    <text evidence="1">The sequence shown here is derived from an EMBL/GenBank/DDBJ whole genome shotgun (WGS) entry which is preliminary data.</text>
</comment>
<dbReference type="Proteomes" id="UP000618051">
    <property type="component" value="Unassembled WGS sequence"/>
</dbReference>
<dbReference type="GO" id="GO:0015629">
    <property type="term" value="C:actin cytoskeleton"/>
    <property type="evidence" value="ECO:0007669"/>
    <property type="project" value="TreeGrafter"/>
</dbReference>
<reference evidence="2" key="3">
    <citation type="submission" date="2022-01" db="EMBL/GenBank/DDBJ databases">
        <authorList>
            <person name="Rubenstein D.R."/>
        </authorList>
    </citation>
    <scope>NUCLEOTIDE SEQUENCE</scope>
    <source>
        <strain evidence="2">SS15</strain>
        <tissue evidence="2">Liver</tissue>
    </source>
</reference>